<keyword evidence="3" id="KW-1185">Reference proteome</keyword>
<accession>A0A2P6PF62</accession>
<dbReference type="Gramene" id="PRQ20564">
    <property type="protein sequence ID" value="PRQ20564"/>
    <property type="gene ID" value="RchiOBHm_Chr7g0229561"/>
</dbReference>
<evidence type="ECO:0000313" key="3">
    <source>
        <dbReference type="Proteomes" id="UP000238479"/>
    </source>
</evidence>
<dbReference type="Proteomes" id="UP000238479">
    <property type="component" value="Chromosome 7"/>
</dbReference>
<keyword evidence="1" id="KW-0472">Membrane</keyword>
<evidence type="ECO:0000256" key="1">
    <source>
        <dbReference type="SAM" id="Phobius"/>
    </source>
</evidence>
<proteinExistence type="predicted"/>
<dbReference type="EMBL" id="PDCK01000045">
    <property type="protein sequence ID" value="PRQ20564.1"/>
    <property type="molecule type" value="Genomic_DNA"/>
</dbReference>
<organism evidence="2 3">
    <name type="scientific">Rosa chinensis</name>
    <name type="common">China rose</name>
    <dbReference type="NCBI Taxonomy" id="74649"/>
    <lineage>
        <taxon>Eukaryota</taxon>
        <taxon>Viridiplantae</taxon>
        <taxon>Streptophyta</taxon>
        <taxon>Embryophyta</taxon>
        <taxon>Tracheophyta</taxon>
        <taxon>Spermatophyta</taxon>
        <taxon>Magnoliopsida</taxon>
        <taxon>eudicotyledons</taxon>
        <taxon>Gunneridae</taxon>
        <taxon>Pentapetalae</taxon>
        <taxon>rosids</taxon>
        <taxon>fabids</taxon>
        <taxon>Rosales</taxon>
        <taxon>Rosaceae</taxon>
        <taxon>Rosoideae</taxon>
        <taxon>Rosoideae incertae sedis</taxon>
        <taxon>Rosa</taxon>
    </lineage>
</organism>
<keyword evidence="1" id="KW-1133">Transmembrane helix</keyword>
<dbReference type="AlphaFoldDB" id="A0A2P6PF62"/>
<evidence type="ECO:0000313" key="2">
    <source>
        <dbReference type="EMBL" id="PRQ20564.1"/>
    </source>
</evidence>
<gene>
    <name evidence="2" type="ORF">RchiOBHm_Chr7g0229561</name>
</gene>
<reference evidence="2 3" key="1">
    <citation type="journal article" date="2018" name="Nat. Genet.">
        <title>The Rosa genome provides new insights in the design of modern roses.</title>
        <authorList>
            <person name="Bendahmane M."/>
        </authorList>
    </citation>
    <scope>NUCLEOTIDE SEQUENCE [LARGE SCALE GENOMIC DNA]</scope>
    <source>
        <strain evidence="3">cv. Old Blush</strain>
    </source>
</reference>
<feature type="transmembrane region" description="Helical" evidence="1">
    <location>
        <begin position="21"/>
        <end position="41"/>
    </location>
</feature>
<keyword evidence="1" id="KW-0812">Transmembrane</keyword>
<name>A0A2P6PF62_ROSCH</name>
<sequence>MILIRIIRRRSRIRGFMQKSICIVLLPLFLILILGVCSLSYCNSDIRDSVLFKFGSTVDSVFDPQIAEASNVCENVTGIEHSDKQWRANDQNVGATLNEDPFMGLEVMPVETA</sequence>
<protein>
    <submittedName>
        <fullName evidence="2">Uncharacterized protein</fullName>
    </submittedName>
</protein>
<comment type="caution">
    <text evidence="2">The sequence shown here is derived from an EMBL/GenBank/DDBJ whole genome shotgun (WGS) entry which is preliminary data.</text>
</comment>